<dbReference type="InterPro" id="IPR003386">
    <property type="entry name" value="LACT/PDAT_acylTrfase"/>
</dbReference>
<dbReference type="Pfam" id="PF01399">
    <property type="entry name" value="PCI"/>
    <property type="match status" value="1"/>
</dbReference>
<dbReference type="InterPro" id="IPR000717">
    <property type="entry name" value="PCI_dom"/>
</dbReference>
<dbReference type="HAMAP" id="MF_03012">
    <property type="entry name" value="eIF3m"/>
    <property type="match status" value="1"/>
</dbReference>
<dbReference type="InterPro" id="IPR040750">
    <property type="entry name" value="eIF3m_C_helix"/>
</dbReference>
<comment type="subunit">
    <text evidence="4">Component of the eukaryotic translation initiation factor 3 (eIF-3) complex.</text>
</comment>
<protein>
    <recommendedName>
        <fullName evidence="4">Eukaryotic translation initiation factor 3 subunit M</fullName>
        <shortName evidence="4">eIF3m</shortName>
    </recommendedName>
</protein>
<dbReference type="PROSITE" id="PS50250">
    <property type="entry name" value="PCI"/>
    <property type="match status" value="1"/>
</dbReference>
<dbReference type="SMART" id="SM00088">
    <property type="entry name" value="PINT"/>
    <property type="match status" value="1"/>
</dbReference>
<gene>
    <name evidence="7" type="ORF">ALEPTO_LOCUS1705</name>
</gene>
<dbReference type="OrthoDB" id="190846at2759"/>
<evidence type="ECO:0000313" key="8">
    <source>
        <dbReference type="Proteomes" id="UP000789508"/>
    </source>
</evidence>
<dbReference type="AlphaFoldDB" id="A0A9N8YYN9"/>
<proteinExistence type="inferred from homology"/>
<evidence type="ECO:0000313" key="7">
    <source>
        <dbReference type="EMBL" id="CAG8464471.1"/>
    </source>
</evidence>
<keyword evidence="1 4" id="KW-0963">Cytoplasm</keyword>
<dbReference type="InterPro" id="IPR016024">
    <property type="entry name" value="ARM-type_fold"/>
</dbReference>
<dbReference type="Pfam" id="PF02450">
    <property type="entry name" value="LCAT"/>
    <property type="match status" value="1"/>
</dbReference>
<dbReference type="Pfam" id="PF18005">
    <property type="entry name" value="eIF3m_C_helix"/>
    <property type="match status" value="1"/>
</dbReference>
<dbReference type="InterPro" id="IPR027528">
    <property type="entry name" value="eIF3m"/>
</dbReference>
<dbReference type="GO" id="GO:0001732">
    <property type="term" value="P:formation of cytoplasmic translation initiation complex"/>
    <property type="evidence" value="ECO:0007669"/>
    <property type="project" value="UniProtKB-UniRule"/>
</dbReference>
<dbReference type="GO" id="GO:0071541">
    <property type="term" value="C:eukaryotic translation initiation factor 3 complex, eIF3m"/>
    <property type="evidence" value="ECO:0007669"/>
    <property type="project" value="UniProtKB-UniRule"/>
</dbReference>
<dbReference type="PANTHER" id="PTHR11440">
    <property type="entry name" value="LECITHIN-CHOLESTEROL ACYLTRANSFERASE-RELATED"/>
    <property type="match status" value="1"/>
</dbReference>
<sequence>MTYVNTVFTEDSLEVQASEFATYVSKLKGEPEEQSTFLIETTSLIKENKNEQVFQKFADETIILLDAPEKDFEPLFNLLIAILKSASPETHHDLIRKTIQTFVDDKNEKAILKLKALQNLYNTLENTSPLRYYTFLAILEIAAKNDEIDTVIPQLSRLDTWVREWAISTEQVRELYLIVSERLKEAAEIIKSYEFLLKYLATFNDSNDLKATKEAATRAIVQAIRLPEILRFEDLLELKAIQSLTEEKIFELLRVFLSGTLKEYREFIGKNPGIIEQYGLSNEENIQKIRLLTLASLASEHVSRHVSYSTIANSLEINEDDVEMWTIDVIRANLIEAKINQVTKTILVNRSTYRTFTTVQWQQLSEKLGGWRQSLDDILQVIANAKLMAQHANVNANIAAATAVTNDGGPLSFQLPLSAFMVQKRKNRRPTTTYPTTTDDSEDTGEITDTSTTTTATQATVTSQNPPTPTTSHPPTFPKSKQPVKQGIGKQPSFSSHSRRKNSASPEDVEQIVNETFFLKHEEPKTFLTRKRVVFTAGLLFGLAIAWAFTEPTTVNQFQNLSSFIAGSLQDLDFTSILPANILVEELLGNVTMYLKPNILEDTEFMPGLKLAEKGLRAKFPVILIPGIVSTGLESWSTSNCSQKYFRRRMWGTTTMFRAVLLDKECWKEHMKLDPSTGLDPPGVKLRAAQGLDAADYLFPGYWVWGKMIQNFAAIGYDSNNMHLAAYDWRLSIYNLEVRDKYYSKLKSNIEMFKKLDGHKSVLVGHSLGCTVVLYFLKWVESPLGGNGGPNWVNDHIESFVNIGGPLLGVPKALSALLSGEMRDTVELGAFGIYVLERFFSKRERAELFRTWGGLASMLPKGGEAIWGNATHAPDDKKYEDPNKKESFGPMLTFRSFPRFIKNLTKSSPNKSSASHDGPQLVHHHTSTAVVTFLQQHADKLFKRMLSTNYSFGLAENKGDFRDNVDHTKWSNPLESQLPYAPDMKIYCLYGIGKETERRYFYSHDGTGTNSECDGCDKDDQQDSNEDRRDWNVFIDSTRNADDQGVKSGVHSGEGDGTVPLISLGYMCVKGWQNKLYNPAGIKVITREFVHSTAPSLDLRGGSKTADHVDILGNYAVTEDVLRVASGYSDSLENEIHSDIETYAERVEL</sequence>
<comment type="function">
    <text evidence="4">Component of the eukaryotic translation initiation factor 3 (eIF-3) complex, which is involved in protein synthesis of a specialized repertoire of mRNAs and, together with other initiation factors, stimulates binding of mRNA and methionyl-tRNAi to the 40S ribosome. The eIF-3 complex specifically targets and initiates translation of a subset of mRNAs involved in cell proliferation.</text>
</comment>
<keyword evidence="3 4" id="KW-0648">Protein biosynthesis</keyword>
<evidence type="ECO:0000259" key="6">
    <source>
        <dbReference type="PROSITE" id="PS50250"/>
    </source>
</evidence>
<evidence type="ECO:0000256" key="2">
    <source>
        <dbReference type="ARBA" id="ARBA00022540"/>
    </source>
</evidence>
<dbReference type="GO" id="GO:0016282">
    <property type="term" value="C:eukaryotic 43S preinitiation complex"/>
    <property type="evidence" value="ECO:0007669"/>
    <property type="project" value="UniProtKB-UniRule"/>
</dbReference>
<feature type="domain" description="PCI" evidence="6">
    <location>
        <begin position="188"/>
        <end position="353"/>
    </location>
</feature>
<dbReference type="Proteomes" id="UP000789508">
    <property type="component" value="Unassembled WGS sequence"/>
</dbReference>
<dbReference type="GO" id="GO:0033290">
    <property type="term" value="C:eukaryotic 48S preinitiation complex"/>
    <property type="evidence" value="ECO:0007669"/>
    <property type="project" value="UniProtKB-UniRule"/>
</dbReference>
<dbReference type="EMBL" id="CAJVPS010000202">
    <property type="protein sequence ID" value="CAG8464471.1"/>
    <property type="molecule type" value="Genomic_DNA"/>
</dbReference>
<feature type="compositionally biased region" description="Low complexity" evidence="5">
    <location>
        <begin position="447"/>
        <end position="480"/>
    </location>
</feature>
<dbReference type="GO" id="GO:0006629">
    <property type="term" value="P:lipid metabolic process"/>
    <property type="evidence" value="ECO:0007669"/>
    <property type="project" value="InterPro"/>
</dbReference>
<feature type="region of interest" description="Disordered" evidence="5">
    <location>
        <begin position="424"/>
        <end position="508"/>
    </location>
</feature>
<evidence type="ECO:0000256" key="3">
    <source>
        <dbReference type="ARBA" id="ARBA00022917"/>
    </source>
</evidence>
<evidence type="ECO:0000256" key="5">
    <source>
        <dbReference type="SAM" id="MobiDB-lite"/>
    </source>
</evidence>
<dbReference type="Gene3D" id="3.40.50.1820">
    <property type="entry name" value="alpha/beta hydrolase"/>
    <property type="match status" value="1"/>
</dbReference>
<dbReference type="SUPFAM" id="SSF48371">
    <property type="entry name" value="ARM repeat"/>
    <property type="match status" value="1"/>
</dbReference>
<evidence type="ECO:0000256" key="4">
    <source>
        <dbReference type="HAMAP-Rule" id="MF_03012"/>
    </source>
</evidence>
<dbReference type="GO" id="GO:0003743">
    <property type="term" value="F:translation initiation factor activity"/>
    <property type="evidence" value="ECO:0007669"/>
    <property type="project" value="UniProtKB-UniRule"/>
</dbReference>
<reference evidence="7" key="1">
    <citation type="submission" date="2021-06" db="EMBL/GenBank/DDBJ databases">
        <authorList>
            <person name="Kallberg Y."/>
            <person name="Tangrot J."/>
            <person name="Rosling A."/>
        </authorList>
    </citation>
    <scope>NUCLEOTIDE SEQUENCE</scope>
    <source>
        <strain evidence="7">FL130A</strain>
    </source>
</reference>
<name>A0A9N8YYN9_9GLOM</name>
<accession>A0A9N8YYN9</accession>
<dbReference type="InterPro" id="IPR029058">
    <property type="entry name" value="AB_hydrolase_fold"/>
</dbReference>
<comment type="subcellular location">
    <subcellularLocation>
        <location evidence="4">Cytoplasm</location>
    </subcellularLocation>
</comment>
<evidence type="ECO:0000256" key="1">
    <source>
        <dbReference type="ARBA" id="ARBA00022490"/>
    </source>
</evidence>
<dbReference type="GO" id="GO:0008374">
    <property type="term" value="F:O-acyltransferase activity"/>
    <property type="evidence" value="ECO:0007669"/>
    <property type="project" value="InterPro"/>
</dbReference>
<keyword evidence="2 4" id="KW-0396">Initiation factor</keyword>
<comment type="similarity">
    <text evidence="4">Belongs to the eIF-3 subunit M family.</text>
</comment>
<comment type="caution">
    <text evidence="7">The sequence shown here is derived from an EMBL/GenBank/DDBJ whole genome shotgun (WGS) entry which is preliminary data.</text>
</comment>
<dbReference type="SUPFAM" id="SSF53474">
    <property type="entry name" value="alpha/beta-Hydrolases"/>
    <property type="match status" value="1"/>
</dbReference>
<keyword evidence="8" id="KW-1185">Reference proteome</keyword>
<organism evidence="7 8">
    <name type="scientific">Ambispora leptoticha</name>
    <dbReference type="NCBI Taxonomy" id="144679"/>
    <lineage>
        <taxon>Eukaryota</taxon>
        <taxon>Fungi</taxon>
        <taxon>Fungi incertae sedis</taxon>
        <taxon>Mucoromycota</taxon>
        <taxon>Glomeromycotina</taxon>
        <taxon>Glomeromycetes</taxon>
        <taxon>Archaeosporales</taxon>
        <taxon>Ambisporaceae</taxon>
        <taxon>Ambispora</taxon>
    </lineage>
</organism>